<keyword evidence="3" id="KW-1185">Reference proteome</keyword>
<dbReference type="PANTHER" id="PTHR33414">
    <property type="entry name" value="PROTEIN PLASTID MOVEMENT IMPAIRED 1-RELATED 1"/>
    <property type="match status" value="1"/>
</dbReference>
<dbReference type="EMBL" id="BQKI01000007">
    <property type="protein sequence ID" value="GJM99524.1"/>
    <property type="molecule type" value="Genomic_DNA"/>
</dbReference>
<proteinExistence type="predicted"/>
<reference evidence="2" key="2">
    <citation type="submission" date="2021-12" db="EMBL/GenBank/DDBJ databases">
        <title>Resequencing data analysis of finger millet.</title>
        <authorList>
            <person name="Hatakeyama M."/>
            <person name="Aluri S."/>
            <person name="Balachadran M.T."/>
            <person name="Sivarajan S.R."/>
            <person name="Poveda L."/>
            <person name="Shimizu-Inatsugi R."/>
            <person name="Schlapbach R."/>
            <person name="Sreeman S.M."/>
            <person name="Shimizu K.K."/>
        </authorList>
    </citation>
    <scope>NUCLEOTIDE SEQUENCE</scope>
</reference>
<accession>A0AAV5CN50</accession>
<protein>
    <submittedName>
        <fullName evidence="2">Uncharacterized protein</fullName>
    </submittedName>
</protein>
<dbReference type="PROSITE" id="PS51257">
    <property type="entry name" value="PROKAR_LIPOPROTEIN"/>
    <property type="match status" value="1"/>
</dbReference>
<name>A0AAV5CN50_ELECO</name>
<dbReference type="PANTHER" id="PTHR33414:SF8">
    <property type="entry name" value="OS09G0559200 PROTEIN"/>
    <property type="match status" value="1"/>
</dbReference>
<evidence type="ECO:0000313" key="2">
    <source>
        <dbReference type="EMBL" id="GJM99524.1"/>
    </source>
</evidence>
<feature type="compositionally biased region" description="Basic and acidic residues" evidence="1">
    <location>
        <begin position="99"/>
        <end position="120"/>
    </location>
</feature>
<organism evidence="2 3">
    <name type="scientific">Eleusine coracana subsp. coracana</name>
    <dbReference type="NCBI Taxonomy" id="191504"/>
    <lineage>
        <taxon>Eukaryota</taxon>
        <taxon>Viridiplantae</taxon>
        <taxon>Streptophyta</taxon>
        <taxon>Embryophyta</taxon>
        <taxon>Tracheophyta</taxon>
        <taxon>Spermatophyta</taxon>
        <taxon>Magnoliopsida</taxon>
        <taxon>Liliopsida</taxon>
        <taxon>Poales</taxon>
        <taxon>Poaceae</taxon>
        <taxon>PACMAD clade</taxon>
        <taxon>Chloridoideae</taxon>
        <taxon>Cynodonteae</taxon>
        <taxon>Eleusininae</taxon>
        <taxon>Eleusine</taxon>
    </lineage>
</organism>
<dbReference type="AlphaFoldDB" id="A0AAV5CN50"/>
<dbReference type="Proteomes" id="UP001054889">
    <property type="component" value="Unassembled WGS sequence"/>
</dbReference>
<feature type="compositionally biased region" description="Low complexity" evidence="1">
    <location>
        <begin position="121"/>
        <end position="130"/>
    </location>
</feature>
<sequence>MPPLKKKKKQPAPPVASTGCSSLIKSWSCLRRRGSPQPRVEDGDANVEQCLQLKRVQSLEEEIRRLTNLLGQEERTAAEHVTRGGRAEGGGVGNVTVAKAKEEDRASRNSARSKEEEERTSTGTDTTSSTCTKRCVSVGVVGHGAGGVERITMVKLEDGSFLREVISRRAVLPWERLAVQVSQPIIPVDAATASEVIDKMTAMRPDDLCKFLANMMPLKDIAGRQTPGGEPVRRPARLSSGKDLVEALVLKAMDRMEGLVMEGLMMIQMANTSSDSTGFNAMCRNAETERRFNFLKKWDSAVTGDRQQRHKPVDKDCIVCVILIQVRDPKQRYDAIGELMIGIIEASLEKIDDKVKVKIQGIHVAGIGFANRKSSCVRDSRVQ</sequence>
<dbReference type="InterPro" id="IPR039614">
    <property type="entry name" value="PMI1-like"/>
</dbReference>
<reference evidence="2" key="1">
    <citation type="journal article" date="2018" name="DNA Res.">
        <title>Multiple hybrid de novo genome assembly of finger millet, an orphan allotetraploid crop.</title>
        <authorList>
            <person name="Hatakeyama M."/>
            <person name="Aluri S."/>
            <person name="Balachadran M.T."/>
            <person name="Sivarajan S.R."/>
            <person name="Patrignani A."/>
            <person name="Gruter S."/>
            <person name="Poveda L."/>
            <person name="Shimizu-Inatsugi R."/>
            <person name="Baeten J."/>
            <person name="Francoijs K.J."/>
            <person name="Nataraja K.N."/>
            <person name="Reddy Y.A.N."/>
            <person name="Phadnis S."/>
            <person name="Ravikumar R.L."/>
            <person name="Schlapbach R."/>
            <person name="Sreeman S.M."/>
            <person name="Shimizu K.K."/>
        </authorList>
    </citation>
    <scope>NUCLEOTIDE SEQUENCE</scope>
</reference>
<comment type="caution">
    <text evidence="2">The sequence shown here is derived from an EMBL/GenBank/DDBJ whole genome shotgun (WGS) entry which is preliminary data.</text>
</comment>
<gene>
    <name evidence="2" type="primary">ga16630</name>
    <name evidence="2" type="ORF">PR202_ga16630</name>
</gene>
<evidence type="ECO:0000313" key="3">
    <source>
        <dbReference type="Proteomes" id="UP001054889"/>
    </source>
</evidence>
<feature type="region of interest" description="Disordered" evidence="1">
    <location>
        <begin position="75"/>
        <end position="130"/>
    </location>
</feature>
<feature type="compositionally biased region" description="Basic and acidic residues" evidence="1">
    <location>
        <begin position="75"/>
        <end position="86"/>
    </location>
</feature>
<evidence type="ECO:0000256" key="1">
    <source>
        <dbReference type="SAM" id="MobiDB-lite"/>
    </source>
</evidence>